<evidence type="ECO:0000313" key="1">
    <source>
        <dbReference type="EMBL" id="ETV70948.1"/>
    </source>
</evidence>
<name>W4FWA5_APHAT</name>
<dbReference type="GeneID" id="20815682"/>
<sequence length="157" mass="18217">MEAVCEDEHFLTTTHLVTWVKFNNPQWLDEYTSSKPSDDRAYKSLIQWCLNFANRHDFRQCVPYALKASQGELSAIQDALSTKLYVKFRHIPKRAWMKFDETPMYFDMFLNLKCDVSKKSCKILEDELFCGANLQPLPANTTSVLHPLDVGVMSPFK</sequence>
<reference evidence="1" key="1">
    <citation type="submission" date="2013-12" db="EMBL/GenBank/DDBJ databases">
        <title>The Genome Sequence of Aphanomyces astaci APO3.</title>
        <authorList>
            <consortium name="The Broad Institute Genomics Platform"/>
            <person name="Russ C."/>
            <person name="Tyler B."/>
            <person name="van West P."/>
            <person name="Dieguez-Uribeondo J."/>
            <person name="Young S.K."/>
            <person name="Zeng Q."/>
            <person name="Gargeya S."/>
            <person name="Fitzgerald M."/>
            <person name="Abouelleil A."/>
            <person name="Alvarado L."/>
            <person name="Chapman S.B."/>
            <person name="Gainer-Dewar J."/>
            <person name="Goldberg J."/>
            <person name="Griggs A."/>
            <person name="Gujja S."/>
            <person name="Hansen M."/>
            <person name="Howarth C."/>
            <person name="Imamovic A."/>
            <person name="Ireland A."/>
            <person name="Larimer J."/>
            <person name="McCowan C."/>
            <person name="Murphy C."/>
            <person name="Pearson M."/>
            <person name="Poon T.W."/>
            <person name="Priest M."/>
            <person name="Roberts A."/>
            <person name="Saif S."/>
            <person name="Shea T."/>
            <person name="Sykes S."/>
            <person name="Wortman J."/>
            <person name="Nusbaum C."/>
            <person name="Birren B."/>
        </authorList>
    </citation>
    <scope>NUCLEOTIDE SEQUENCE [LARGE SCALE GENOMIC DNA]</scope>
    <source>
        <strain evidence="1">APO3</strain>
    </source>
</reference>
<evidence type="ECO:0008006" key="2">
    <source>
        <dbReference type="Google" id="ProtNLM"/>
    </source>
</evidence>
<accession>W4FWA5</accession>
<proteinExistence type="predicted"/>
<dbReference type="OrthoDB" id="90455at2759"/>
<dbReference type="RefSeq" id="XP_009839611.1">
    <property type="nucleotide sequence ID" value="XM_009841309.1"/>
</dbReference>
<gene>
    <name evidence="1" type="ORF">H257_13686</name>
</gene>
<dbReference type="EMBL" id="KI913163">
    <property type="protein sequence ID" value="ETV70948.1"/>
    <property type="molecule type" value="Genomic_DNA"/>
</dbReference>
<organism evidence="1">
    <name type="scientific">Aphanomyces astaci</name>
    <name type="common">Crayfish plague agent</name>
    <dbReference type="NCBI Taxonomy" id="112090"/>
    <lineage>
        <taxon>Eukaryota</taxon>
        <taxon>Sar</taxon>
        <taxon>Stramenopiles</taxon>
        <taxon>Oomycota</taxon>
        <taxon>Saprolegniomycetes</taxon>
        <taxon>Saprolegniales</taxon>
        <taxon>Verrucalvaceae</taxon>
        <taxon>Aphanomyces</taxon>
    </lineage>
</organism>
<protein>
    <recommendedName>
        <fullName evidence="2">DDE-1 domain-containing protein</fullName>
    </recommendedName>
</protein>
<dbReference type="VEuPathDB" id="FungiDB:H257_13686"/>
<dbReference type="AlphaFoldDB" id="W4FWA5"/>